<dbReference type="EMBL" id="LMZQ01000009">
    <property type="protein sequence ID" value="KRT15553.1"/>
    <property type="molecule type" value="Genomic_DNA"/>
</dbReference>
<dbReference type="GO" id="GO:0008270">
    <property type="term" value="F:zinc ion binding"/>
    <property type="evidence" value="ECO:0007669"/>
    <property type="project" value="InterPro"/>
</dbReference>
<organism evidence="3 4">
    <name type="scientific">Pedobacter ginsenosidimutans</name>
    <dbReference type="NCBI Taxonomy" id="687842"/>
    <lineage>
        <taxon>Bacteria</taxon>
        <taxon>Pseudomonadati</taxon>
        <taxon>Bacteroidota</taxon>
        <taxon>Sphingobacteriia</taxon>
        <taxon>Sphingobacteriales</taxon>
        <taxon>Sphingobacteriaceae</taxon>
        <taxon>Pedobacter</taxon>
    </lineage>
</organism>
<feature type="transmembrane region" description="Helical" evidence="1">
    <location>
        <begin position="21"/>
        <end position="39"/>
    </location>
</feature>
<feature type="transmembrane region" description="Helical" evidence="1">
    <location>
        <begin position="411"/>
        <end position="431"/>
    </location>
</feature>
<evidence type="ECO:0000313" key="3">
    <source>
        <dbReference type="EMBL" id="KRT15553.1"/>
    </source>
</evidence>
<reference evidence="3 4" key="1">
    <citation type="submission" date="2015-11" db="EMBL/GenBank/DDBJ databases">
        <title>Sequence of Pedobacter ginsenosidimutans.</title>
        <authorList>
            <person name="Carson E."/>
            <person name="Keyser V."/>
            <person name="Newman J."/>
            <person name="Miller J."/>
        </authorList>
    </citation>
    <scope>NUCLEOTIDE SEQUENCE [LARGE SCALE GENOMIC DNA]</scope>
    <source>
        <strain evidence="3 4">KACC 14530</strain>
    </source>
</reference>
<feature type="transmembrane region" description="Helical" evidence="1">
    <location>
        <begin position="97"/>
        <end position="127"/>
    </location>
</feature>
<keyword evidence="1" id="KW-0472">Membrane</keyword>
<dbReference type="Pfam" id="PF01433">
    <property type="entry name" value="Peptidase_M1"/>
    <property type="match status" value="1"/>
</dbReference>
<sequence length="1172" mass="133611">MIIDLLKFELKYHFGQISFKVAALLFFILGYFCVVQGGFGSEDVHKNSPYVITNIIALLSLFSIFSGTLFSANVVLRDSMYKMEAVVFTTSIKKLPYFAVRFLGLIISVFSLLVLVALGIYVGTFFIDADRLSSFQITYFLQPLLVFALPNVLFSAGILFCTAILTKNVRAIYVVGVLIYILYMLASIFGNSPLLATSTMKASSPDILPILLDPFALASFFGETRTWTDLQRNQQLFPLEGAFLLNRLLWIGFTALLVLITYRLFNFRLQQPRQVKIKTVKVEQIKLIPYRALAVLSNGFRYHVNTFFAQLKLEMIFLFKNIPIMVMLLLWVFIFGVELKDELFSGVYGIHSYPATGIIIEEIRSMKFGLVLIIFYAAEAISREKAVNIHPLIYSTPVQNSAFWMAKTMSLFALVFILVTLNIGIGIVLQLTHGYFQIELPLYLSLYYYSAFPLLLFVVLIIFIQNLSANKYLGMLLSMIVVFLVSYAERFGLAHYLFRFATVPDLLHSYFNGFGYYASAFNWYMLYWLAFVIVVAVLTIGLWQRSVEIKTSARFASVGLAFKQHKWITVLALVAWLFCGAFIYHQTNIVGKYKNKQERLDWSLAYEQKYKALAGLPQPVIKAVKTNVDLYPNEGKYTIKGAYRLKNESKLPIAKIWTYMSPAVNSFSITIKGSEKSERDEVFNQQFITLKTPLQPNEEVMMDFSIEVIRSGFIPFNSENSIVKNGAYIELEKIVPQFGYCYNFEREDKRARKKAGLAEIASKPNFNNTYELIDLETTISTAIDQQVITVGELQKNWITNNRRYFKYKTSIPINFMFALSSAKYAVKKEKYKGVDLRVYYQPGQEYNLKSIFRGVKDALDYGNMNFAKYPLKQLTIAEIPQYKGAATAYPGVVFSAENINFLGNYSQKGAIDQSYAITAHETAHQWWANILAPADGAGYAMLTESLAKYTENVLIEKAFGKMYLRKYLAYDNNLYFLNRNNNEKELPLAKTLDQPYVHYQKGGLTMYAVKELMGEQKFNAILSQLIVDHENPKPKATATDLVNALLKEALPKHKKFITDCFNEVVTYDLGIKVINCKKQSSGKFKIDLEIDAERLSSGNKQLPDLEVDVACFDQLEIAWEADTKPVYARKFQINQRKTKLSIIVDRKPKTIAIDPYGYVLDADKSDHVAVVD</sequence>
<evidence type="ECO:0000313" key="4">
    <source>
        <dbReference type="Proteomes" id="UP000051950"/>
    </source>
</evidence>
<dbReference type="RefSeq" id="WP_057933002.1">
    <property type="nucleotide sequence ID" value="NZ_LMZQ01000009.1"/>
</dbReference>
<dbReference type="GO" id="GO:0016020">
    <property type="term" value="C:membrane"/>
    <property type="evidence" value="ECO:0007669"/>
    <property type="project" value="TreeGrafter"/>
</dbReference>
<name>A0A0T5VNY4_9SPHI</name>
<feature type="transmembrane region" description="Helical" evidence="1">
    <location>
        <begin position="521"/>
        <end position="543"/>
    </location>
</feature>
<feature type="transmembrane region" description="Helical" evidence="1">
    <location>
        <begin position="172"/>
        <end position="190"/>
    </location>
</feature>
<keyword evidence="1" id="KW-1133">Transmembrane helix</keyword>
<gene>
    <name evidence="3" type="ORF">ASU31_14480</name>
</gene>
<accession>A0A0T5VNY4</accession>
<feature type="transmembrane region" description="Helical" evidence="1">
    <location>
        <begin position="564"/>
        <end position="584"/>
    </location>
</feature>
<dbReference type="GO" id="GO:0042277">
    <property type="term" value="F:peptide binding"/>
    <property type="evidence" value="ECO:0007669"/>
    <property type="project" value="TreeGrafter"/>
</dbReference>
<dbReference type="GO" id="GO:0070006">
    <property type="term" value="F:metalloaminopeptidase activity"/>
    <property type="evidence" value="ECO:0007669"/>
    <property type="project" value="TreeGrafter"/>
</dbReference>
<feature type="transmembrane region" description="Helical" evidence="1">
    <location>
        <begin position="248"/>
        <end position="265"/>
    </location>
</feature>
<feature type="domain" description="Peptidase M1 membrane alanine aminopeptidase" evidence="2">
    <location>
        <begin position="865"/>
        <end position="1048"/>
    </location>
</feature>
<dbReference type="AlphaFoldDB" id="A0A0T5VNY4"/>
<evidence type="ECO:0000256" key="1">
    <source>
        <dbReference type="SAM" id="Phobius"/>
    </source>
</evidence>
<dbReference type="SUPFAM" id="SSF55486">
    <property type="entry name" value="Metalloproteases ('zincins'), catalytic domain"/>
    <property type="match status" value="1"/>
</dbReference>
<feature type="transmembrane region" description="Helical" evidence="1">
    <location>
        <begin position="139"/>
        <end position="165"/>
    </location>
</feature>
<feature type="transmembrane region" description="Helical" evidence="1">
    <location>
        <begin position="476"/>
        <end position="501"/>
    </location>
</feature>
<keyword evidence="1" id="KW-0812">Transmembrane</keyword>
<dbReference type="Gene3D" id="1.10.390.10">
    <property type="entry name" value="Neutral Protease Domain 2"/>
    <property type="match status" value="1"/>
</dbReference>
<feature type="transmembrane region" description="Helical" evidence="1">
    <location>
        <begin position="317"/>
        <end position="337"/>
    </location>
</feature>
<dbReference type="GO" id="GO:0043171">
    <property type="term" value="P:peptide catabolic process"/>
    <property type="evidence" value="ECO:0007669"/>
    <property type="project" value="TreeGrafter"/>
</dbReference>
<feature type="transmembrane region" description="Helical" evidence="1">
    <location>
        <begin position="446"/>
        <end position="464"/>
    </location>
</feature>
<dbReference type="InterPro" id="IPR027268">
    <property type="entry name" value="Peptidase_M4/M1_CTD_sf"/>
</dbReference>
<dbReference type="GO" id="GO:0005737">
    <property type="term" value="C:cytoplasm"/>
    <property type="evidence" value="ECO:0007669"/>
    <property type="project" value="TreeGrafter"/>
</dbReference>
<feature type="transmembrane region" description="Helical" evidence="1">
    <location>
        <begin position="51"/>
        <end position="76"/>
    </location>
</feature>
<dbReference type="OrthoDB" id="100605at2"/>
<proteinExistence type="predicted"/>
<keyword evidence="4" id="KW-1185">Reference proteome</keyword>
<protein>
    <recommendedName>
        <fullName evidence="2">Peptidase M1 membrane alanine aminopeptidase domain-containing protein</fullName>
    </recommendedName>
</protein>
<dbReference type="PANTHER" id="PTHR11533">
    <property type="entry name" value="PROTEASE M1 ZINC METALLOPROTEASE"/>
    <property type="match status" value="1"/>
</dbReference>
<evidence type="ECO:0000259" key="2">
    <source>
        <dbReference type="Pfam" id="PF01433"/>
    </source>
</evidence>
<dbReference type="InterPro" id="IPR014782">
    <property type="entry name" value="Peptidase_M1_dom"/>
</dbReference>
<dbReference type="STRING" id="687842.ASU31_14480"/>
<dbReference type="PANTHER" id="PTHR11533:SF174">
    <property type="entry name" value="PUROMYCIN-SENSITIVE AMINOPEPTIDASE-RELATED"/>
    <property type="match status" value="1"/>
</dbReference>
<dbReference type="GO" id="GO:0005615">
    <property type="term" value="C:extracellular space"/>
    <property type="evidence" value="ECO:0007669"/>
    <property type="project" value="TreeGrafter"/>
</dbReference>
<dbReference type="InterPro" id="IPR050344">
    <property type="entry name" value="Peptidase_M1_aminopeptidases"/>
</dbReference>
<comment type="caution">
    <text evidence="3">The sequence shown here is derived from an EMBL/GenBank/DDBJ whole genome shotgun (WGS) entry which is preliminary data.</text>
</comment>
<dbReference type="Proteomes" id="UP000051950">
    <property type="component" value="Unassembled WGS sequence"/>
</dbReference>